<gene>
    <name evidence="9" type="primary">Cd200r1b_1</name>
    <name evidence="9" type="ORF">RHICYA_R07098</name>
</gene>
<evidence type="ECO:0000313" key="10">
    <source>
        <dbReference type="Proteomes" id="UP000565785"/>
    </source>
</evidence>
<keyword evidence="7" id="KW-0325">Glycoprotein</keyword>
<dbReference type="InterPro" id="IPR007110">
    <property type="entry name" value="Ig-like_dom"/>
</dbReference>
<dbReference type="InterPro" id="IPR040012">
    <property type="entry name" value="CD200R"/>
</dbReference>
<organism evidence="9 10">
    <name type="scientific">Rhinopomastus cyanomelas</name>
    <name type="common">Common scimitarbill</name>
    <dbReference type="NCBI Taxonomy" id="113115"/>
    <lineage>
        <taxon>Eukaryota</taxon>
        <taxon>Metazoa</taxon>
        <taxon>Chordata</taxon>
        <taxon>Craniata</taxon>
        <taxon>Vertebrata</taxon>
        <taxon>Euteleostomi</taxon>
        <taxon>Archelosauria</taxon>
        <taxon>Archosauria</taxon>
        <taxon>Dinosauria</taxon>
        <taxon>Saurischia</taxon>
        <taxon>Theropoda</taxon>
        <taxon>Coelurosauria</taxon>
        <taxon>Aves</taxon>
        <taxon>Neognathae</taxon>
        <taxon>Neoaves</taxon>
        <taxon>Telluraves</taxon>
        <taxon>Coraciimorphae</taxon>
        <taxon>Bucerotiformes</taxon>
        <taxon>Rhinopomastidae</taxon>
        <taxon>Rhinopomastus</taxon>
    </lineage>
</organism>
<feature type="non-terminal residue" evidence="9">
    <location>
        <position position="1"/>
    </location>
</feature>
<proteinExistence type="inferred from homology"/>
<evidence type="ECO:0000259" key="8">
    <source>
        <dbReference type="PROSITE" id="PS50835"/>
    </source>
</evidence>
<feature type="non-terminal residue" evidence="9">
    <location>
        <position position="174"/>
    </location>
</feature>
<dbReference type="EMBL" id="VXBP01007281">
    <property type="protein sequence ID" value="NXO00470.1"/>
    <property type="molecule type" value="Genomic_DNA"/>
</dbReference>
<evidence type="ECO:0000256" key="7">
    <source>
        <dbReference type="ARBA" id="ARBA00023180"/>
    </source>
</evidence>
<comment type="subcellular location">
    <subcellularLocation>
        <location evidence="1">Membrane</location>
        <topology evidence="1">Single-pass membrane protein</topology>
    </subcellularLocation>
</comment>
<dbReference type="InterPro" id="IPR013783">
    <property type="entry name" value="Ig-like_fold"/>
</dbReference>
<comment type="similarity">
    <text evidence="2">Belongs to the CD200R family.</text>
</comment>
<dbReference type="GO" id="GO:0038023">
    <property type="term" value="F:signaling receptor activity"/>
    <property type="evidence" value="ECO:0007669"/>
    <property type="project" value="InterPro"/>
</dbReference>
<keyword evidence="5" id="KW-0472">Membrane</keyword>
<evidence type="ECO:0000256" key="4">
    <source>
        <dbReference type="ARBA" id="ARBA00022989"/>
    </source>
</evidence>
<keyword evidence="6" id="KW-1015">Disulfide bond</keyword>
<evidence type="ECO:0000313" key="9">
    <source>
        <dbReference type="EMBL" id="NXO00470.1"/>
    </source>
</evidence>
<evidence type="ECO:0000256" key="3">
    <source>
        <dbReference type="ARBA" id="ARBA00022692"/>
    </source>
</evidence>
<sequence length="174" mass="18770">VGNSCVLLCPPKPNTTMVAWKISLSAGTNCSFSYRADWKTSKSNCGDNISWKSRPHLDPTIEIQQVGLADEGNYTCEVATADGNFYTRYHLTVLVPPRLLLHCDDRGNPVCEAVAGKPAAQISWVPESNSTKEEIHGKGTVTVLSKVRACSSHLTNVTCVVLHPAGNQSKTIAC</sequence>
<dbReference type="InterPro" id="IPR013106">
    <property type="entry name" value="Ig_V-set"/>
</dbReference>
<evidence type="ECO:0000256" key="6">
    <source>
        <dbReference type="ARBA" id="ARBA00023157"/>
    </source>
</evidence>
<reference evidence="9 10" key="1">
    <citation type="submission" date="2019-09" db="EMBL/GenBank/DDBJ databases">
        <title>Bird 10,000 Genomes (B10K) Project - Family phase.</title>
        <authorList>
            <person name="Zhang G."/>
        </authorList>
    </citation>
    <scope>NUCLEOTIDE SEQUENCE [LARGE SCALE GENOMIC DNA]</scope>
    <source>
        <strain evidence="9">B10K-DU-002-35</strain>
        <tissue evidence="9">Muscle</tissue>
    </source>
</reference>
<keyword evidence="4" id="KW-1133">Transmembrane helix</keyword>
<dbReference type="Pfam" id="PF07686">
    <property type="entry name" value="V-set"/>
    <property type="match status" value="1"/>
</dbReference>
<keyword evidence="3" id="KW-0812">Transmembrane</keyword>
<dbReference type="PANTHER" id="PTHR21462">
    <property type="entry name" value="CELL SURFACE GLYCOPROTEIN OX2 RECEPTOR PRECURSOR"/>
    <property type="match status" value="1"/>
</dbReference>
<evidence type="ECO:0000256" key="2">
    <source>
        <dbReference type="ARBA" id="ARBA00008215"/>
    </source>
</evidence>
<dbReference type="InterPro" id="IPR036179">
    <property type="entry name" value="Ig-like_dom_sf"/>
</dbReference>
<comment type="caution">
    <text evidence="9">The sequence shown here is derived from an EMBL/GenBank/DDBJ whole genome shotgun (WGS) entry which is preliminary data.</text>
</comment>
<dbReference type="GO" id="GO:0009897">
    <property type="term" value="C:external side of plasma membrane"/>
    <property type="evidence" value="ECO:0007669"/>
    <property type="project" value="TreeGrafter"/>
</dbReference>
<dbReference type="AlphaFoldDB" id="A0A7L1NLN2"/>
<protein>
    <submittedName>
        <fullName evidence="9">MOR1B protein</fullName>
    </submittedName>
</protein>
<evidence type="ECO:0000256" key="1">
    <source>
        <dbReference type="ARBA" id="ARBA00004167"/>
    </source>
</evidence>
<dbReference type="GO" id="GO:0150077">
    <property type="term" value="P:regulation of neuroinflammatory response"/>
    <property type="evidence" value="ECO:0007669"/>
    <property type="project" value="InterPro"/>
</dbReference>
<evidence type="ECO:0000256" key="5">
    <source>
        <dbReference type="ARBA" id="ARBA00023136"/>
    </source>
</evidence>
<dbReference type="Proteomes" id="UP000565785">
    <property type="component" value="Unassembled WGS sequence"/>
</dbReference>
<accession>A0A7L1NLN2</accession>
<feature type="domain" description="Ig-like" evidence="8">
    <location>
        <begin position="1"/>
        <end position="92"/>
    </location>
</feature>
<dbReference type="OrthoDB" id="8915654at2759"/>
<dbReference type="Gene3D" id="2.60.40.10">
    <property type="entry name" value="Immunoglobulins"/>
    <property type="match status" value="2"/>
</dbReference>
<dbReference type="PANTHER" id="PTHR21462:SF2">
    <property type="entry name" value="CELL SURFACE GLYCOPROTEIN CD200 RECEPTOR 2"/>
    <property type="match status" value="1"/>
</dbReference>
<keyword evidence="10" id="KW-1185">Reference proteome</keyword>
<dbReference type="SUPFAM" id="SSF48726">
    <property type="entry name" value="Immunoglobulin"/>
    <property type="match status" value="2"/>
</dbReference>
<dbReference type="PROSITE" id="PS50835">
    <property type="entry name" value="IG_LIKE"/>
    <property type="match status" value="1"/>
</dbReference>
<name>A0A7L1NLN2_RHICY</name>